<comment type="caution">
    <text evidence="2">The sequence shown here is derived from an EMBL/GenBank/DDBJ whole genome shotgun (WGS) entry which is preliminary data.</text>
</comment>
<accession>A0A409XSI2</accession>
<dbReference type="Proteomes" id="UP000283269">
    <property type="component" value="Unassembled WGS sequence"/>
</dbReference>
<dbReference type="OrthoDB" id="3164380at2759"/>
<dbReference type="InParanoid" id="A0A409XSI2"/>
<protein>
    <submittedName>
        <fullName evidence="2">Uncharacterized protein</fullName>
    </submittedName>
</protein>
<proteinExistence type="predicted"/>
<organism evidence="2 3">
    <name type="scientific">Psilocybe cyanescens</name>
    <dbReference type="NCBI Taxonomy" id="93625"/>
    <lineage>
        <taxon>Eukaryota</taxon>
        <taxon>Fungi</taxon>
        <taxon>Dikarya</taxon>
        <taxon>Basidiomycota</taxon>
        <taxon>Agaricomycotina</taxon>
        <taxon>Agaricomycetes</taxon>
        <taxon>Agaricomycetidae</taxon>
        <taxon>Agaricales</taxon>
        <taxon>Agaricineae</taxon>
        <taxon>Strophariaceae</taxon>
        <taxon>Psilocybe</taxon>
    </lineage>
</organism>
<feature type="compositionally biased region" description="Polar residues" evidence="1">
    <location>
        <begin position="237"/>
        <end position="252"/>
    </location>
</feature>
<reference evidence="2 3" key="1">
    <citation type="journal article" date="2018" name="Evol. Lett.">
        <title>Horizontal gene cluster transfer increased hallucinogenic mushroom diversity.</title>
        <authorList>
            <person name="Reynolds H.T."/>
            <person name="Vijayakumar V."/>
            <person name="Gluck-Thaler E."/>
            <person name="Korotkin H.B."/>
            <person name="Matheny P.B."/>
            <person name="Slot J.C."/>
        </authorList>
    </citation>
    <scope>NUCLEOTIDE SEQUENCE [LARGE SCALE GENOMIC DNA]</scope>
    <source>
        <strain evidence="2 3">2631</strain>
    </source>
</reference>
<name>A0A409XSI2_PSICY</name>
<evidence type="ECO:0000313" key="3">
    <source>
        <dbReference type="Proteomes" id="UP000283269"/>
    </source>
</evidence>
<keyword evidence="3" id="KW-1185">Reference proteome</keyword>
<feature type="region of interest" description="Disordered" evidence="1">
    <location>
        <begin position="212"/>
        <end position="286"/>
    </location>
</feature>
<evidence type="ECO:0000313" key="2">
    <source>
        <dbReference type="EMBL" id="PPQ93664.1"/>
    </source>
</evidence>
<dbReference type="EMBL" id="NHYD01000644">
    <property type="protein sequence ID" value="PPQ93664.1"/>
    <property type="molecule type" value="Genomic_DNA"/>
</dbReference>
<sequence length="286" mass="31611">MSEVLANFSCLDELTQVIYQSIYKFVVLSTVTDGRWNIYIGLSGPQGRWWHGFWTEADIHRIFVCIAILQRSGSKSSDKLLETFAEKLAEVFIQGEMCISDWSADKGADIKFTLGPTSKKPMHVSLVEMSPEDAAAHATSVFIDIALQAQSRKCRLYPSASTDYSSVPVASSATLQMSHVAAPSISKRKEMSKLLACCSSVSQSFTYSLKGPEAKPSEECMERSSSKFSVDVEKETNSQLKNMKQQRGSSAQKPPAAVRTHKGASLANPNKKARKYKPIEFESDDE</sequence>
<gene>
    <name evidence="2" type="ORF">CVT25_012723</name>
</gene>
<dbReference type="AlphaFoldDB" id="A0A409XSI2"/>
<feature type="compositionally biased region" description="Basic and acidic residues" evidence="1">
    <location>
        <begin position="212"/>
        <end position="236"/>
    </location>
</feature>
<evidence type="ECO:0000256" key="1">
    <source>
        <dbReference type="SAM" id="MobiDB-lite"/>
    </source>
</evidence>